<dbReference type="InterPro" id="IPR016912">
    <property type="entry name" value="Phage_P2_GpU"/>
</dbReference>
<dbReference type="Proteomes" id="UP000295794">
    <property type="component" value="Unassembled WGS sequence"/>
</dbReference>
<organism evidence="1 3">
    <name type="scientific">Iodobacter fluviatilis</name>
    <dbReference type="NCBI Taxonomy" id="537"/>
    <lineage>
        <taxon>Bacteria</taxon>
        <taxon>Pseudomonadati</taxon>
        <taxon>Pseudomonadota</taxon>
        <taxon>Betaproteobacteria</taxon>
        <taxon>Neisseriales</taxon>
        <taxon>Chitinibacteraceae</taxon>
        <taxon>Iodobacter</taxon>
    </lineage>
</organism>
<dbReference type="AlphaFoldDB" id="A0A377Q627"/>
<protein>
    <submittedName>
        <fullName evidence="1">Phage protein U</fullName>
    </submittedName>
</protein>
<evidence type="ECO:0000313" key="4">
    <source>
        <dbReference type="Proteomes" id="UP000295794"/>
    </source>
</evidence>
<reference evidence="2 4" key="2">
    <citation type="submission" date="2019-03" db="EMBL/GenBank/DDBJ databases">
        <title>Genomic Encyclopedia of Type Strains, Phase IV (KMG-IV): sequencing the most valuable type-strain genomes for metagenomic binning, comparative biology and taxonomic classification.</title>
        <authorList>
            <person name="Goeker M."/>
        </authorList>
    </citation>
    <scope>NUCLEOTIDE SEQUENCE [LARGE SCALE GENOMIC DNA]</scope>
    <source>
        <strain evidence="2 4">DSM 3764</strain>
    </source>
</reference>
<keyword evidence="4" id="KW-1185">Reference proteome</keyword>
<evidence type="ECO:0000313" key="3">
    <source>
        <dbReference type="Proteomes" id="UP000255108"/>
    </source>
</evidence>
<dbReference type="InterPro" id="IPR009734">
    <property type="entry name" value="Myoviridae_GpU"/>
</dbReference>
<gene>
    <name evidence="2" type="ORF">EV682_101279</name>
    <name evidence="1" type="ORF">NCTC11159_00297</name>
</gene>
<dbReference type="EMBL" id="UGHR01000001">
    <property type="protein sequence ID" value="STQ89281.1"/>
    <property type="molecule type" value="Genomic_DNA"/>
</dbReference>
<proteinExistence type="predicted"/>
<dbReference type="OrthoDB" id="1550902at2"/>
<dbReference type="PIRSF" id="PIRSF029208">
    <property type="entry name" value="Phage_tail_GPU"/>
    <property type="match status" value="1"/>
</dbReference>
<dbReference type="EMBL" id="SMBT01000001">
    <property type="protein sequence ID" value="TCU90254.1"/>
    <property type="molecule type" value="Genomic_DNA"/>
</dbReference>
<dbReference type="RefSeq" id="WP_115225743.1">
    <property type="nucleotide sequence ID" value="NZ_CAWOLO010000001.1"/>
</dbReference>
<dbReference type="Proteomes" id="UP000255108">
    <property type="component" value="Unassembled WGS sequence"/>
</dbReference>
<evidence type="ECO:0000313" key="1">
    <source>
        <dbReference type="EMBL" id="STQ89281.1"/>
    </source>
</evidence>
<dbReference type="Pfam" id="PF06995">
    <property type="entry name" value="Phage_P2_GpU"/>
    <property type="match status" value="1"/>
</dbReference>
<name>A0A377Q627_9NEIS</name>
<reference evidence="1 3" key="1">
    <citation type="submission" date="2018-06" db="EMBL/GenBank/DDBJ databases">
        <authorList>
            <consortium name="Pathogen Informatics"/>
            <person name="Doyle S."/>
        </authorList>
    </citation>
    <scope>NUCLEOTIDE SEQUENCE [LARGE SCALE GENOMIC DNA]</scope>
    <source>
        <strain evidence="1 3">NCTC11159</strain>
    </source>
</reference>
<accession>A0A377Q627</accession>
<sequence length="136" mass="15100">MMMVLGMFVFELASAPYQTLEQSKSWRHASQTRIGIGPANQFLGPDAESIALSGVLYEELNAGEVSLLALEEMADTGEAYFLIEGTGWIYGEYVIEAIKTTRSLFYKNGSARKIEFNLSLKRITSNPLEKIIGLLQ</sequence>
<evidence type="ECO:0000313" key="2">
    <source>
        <dbReference type="EMBL" id="TCU90254.1"/>
    </source>
</evidence>